<accession>A0A7S0TMU6</accession>
<dbReference type="SUPFAM" id="SSF56317">
    <property type="entry name" value="Carbon-nitrogen hydrolase"/>
    <property type="match status" value="1"/>
</dbReference>
<organism evidence="4">
    <name type="scientific">Hemiselmis andersenii</name>
    <name type="common">Cryptophyte alga</name>
    <dbReference type="NCBI Taxonomy" id="464988"/>
    <lineage>
        <taxon>Eukaryota</taxon>
        <taxon>Cryptophyceae</taxon>
        <taxon>Cryptomonadales</taxon>
        <taxon>Hemiselmidaceae</taxon>
        <taxon>Hemiselmis</taxon>
    </lineage>
</organism>
<dbReference type="CDD" id="cd07565">
    <property type="entry name" value="aliphatic_amidase"/>
    <property type="match status" value="1"/>
</dbReference>
<name>A0A7S0TMU6_HEMAN</name>
<gene>
    <name evidence="4" type="ORF">HAND1043_LOCUS6546</name>
</gene>
<reference evidence="4" key="1">
    <citation type="submission" date="2021-01" db="EMBL/GenBank/DDBJ databases">
        <authorList>
            <person name="Corre E."/>
            <person name="Pelletier E."/>
            <person name="Niang G."/>
            <person name="Scheremetjew M."/>
            <person name="Finn R."/>
            <person name="Kale V."/>
            <person name="Holt S."/>
            <person name="Cochrane G."/>
            <person name="Meng A."/>
            <person name="Brown T."/>
            <person name="Cohen L."/>
        </authorList>
    </citation>
    <scope>NUCLEOTIDE SEQUENCE</scope>
    <source>
        <strain evidence="4">CCMP441</strain>
    </source>
</reference>
<dbReference type="InterPro" id="IPR003010">
    <property type="entry name" value="C-N_Hydrolase"/>
</dbReference>
<evidence type="ECO:0000256" key="2">
    <source>
        <dbReference type="SAM" id="MobiDB-lite"/>
    </source>
</evidence>
<keyword evidence="1" id="KW-0378">Hydrolase</keyword>
<dbReference type="PANTHER" id="PTHR43674">
    <property type="entry name" value="NITRILASE C965.09-RELATED"/>
    <property type="match status" value="1"/>
</dbReference>
<dbReference type="PANTHER" id="PTHR43674:SF14">
    <property type="entry name" value="ALIPHATIC AMIDASE"/>
    <property type="match status" value="1"/>
</dbReference>
<dbReference type="EMBL" id="HBFK01010952">
    <property type="protein sequence ID" value="CAD8740054.1"/>
    <property type="molecule type" value="Transcribed_RNA"/>
</dbReference>
<evidence type="ECO:0000259" key="3">
    <source>
        <dbReference type="PROSITE" id="PS50263"/>
    </source>
</evidence>
<dbReference type="InterPro" id="IPR036526">
    <property type="entry name" value="C-N_Hydrolase_sf"/>
</dbReference>
<dbReference type="AlphaFoldDB" id="A0A7S0TMU6"/>
<dbReference type="InterPro" id="IPR050345">
    <property type="entry name" value="Aliph_Amidase/BUP"/>
</dbReference>
<dbReference type="PROSITE" id="PS50263">
    <property type="entry name" value="CN_HYDROLASE"/>
    <property type="match status" value="1"/>
</dbReference>
<feature type="domain" description="CN hydrolase" evidence="3">
    <location>
        <begin position="27"/>
        <end position="274"/>
    </location>
</feature>
<proteinExistence type="predicted"/>
<evidence type="ECO:0000256" key="1">
    <source>
        <dbReference type="ARBA" id="ARBA00022801"/>
    </source>
</evidence>
<sequence length="377" mass="41503">MDASSHPLSSAIIMSRHGDIGSSPDTVGTCVFQYKMPRLHNLKEVNENIDRICELIKGTKQGLPGMDLIIFPEYSTHGIMYDKDECMATAVKIPGPETDKLSKACKESKVWGVFSLTGEQHEEHPRKQPYNTLILINDEGEIVQKYRKILPWCPIEGWYPGKATYVTEGPKGLKISLIICDDGNYPEIWRDCCMKGAELVIRCQGYMSPCKDQQILVAKAMAFMNNCYVAVANAAGHDGVYSYFGHSAIIGSDGRTLGECGEESDGVQYAQLSVSQIRDARRHDQSQNHMFKLMHRGYTGVHASGDGDKGVAECPFDFYKTWVTDPAKAQAECEAITRPTIGVPSCPVYDLPSGEANGHINGHANSTNGAASKKRKT</sequence>
<dbReference type="Pfam" id="PF00795">
    <property type="entry name" value="CN_hydrolase"/>
    <property type="match status" value="1"/>
</dbReference>
<dbReference type="GO" id="GO:0016811">
    <property type="term" value="F:hydrolase activity, acting on carbon-nitrogen (but not peptide) bonds, in linear amides"/>
    <property type="evidence" value="ECO:0007669"/>
    <property type="project" value="TreeGrafter"/>
</dbReference>
<dbReference type="NCBIfam" id="NF009802">
    <property type="entry name" value="PRK13286.1"/>
    <property type="match status" value="1"/>
</dbReference>
<feature type="region of interest" description="Disordered" evidence="2">
    <location>
        <begin position="355"/>
        <end position="377"/>
    </location>
</feature>
<protein>
    <recommendedName>
        <fullName evidence="3">CN hydrolase domain-containing protein</fullName>
    </recommendedName>
</protein>
<evidence type="ECO:0000313" key="4">
    <source>
        <dbReference type="EMBL" id="CAD8740054.1"/>
    </source>
</evidence>
<dbReference type="Gene3D" id="3.60.110.10">
    <property type="entry name" value="Carbon-nitrogen hydrolase"/>
    <property type="match status" value="1"/>
</dbReference>